<gene>
    <name evidence="15" type="ORF">PPYR_02447</name>
</gene>
<keyword evidence="5 12" id="KW-0808">Transferase</keyword>
<protein>
    <recommendedName>
        <fullName evidence="12">Fucosyltransferase</fullName>
        <ecNumber evidence="12">2.4.1.-</ecNumber>
    </recommendedName>
</protein>
<keyword evidence="9 12" id="KW-0333">Golgi apparatus</keyword>
<dbReference type="GO" id="GO:0008417">
    <property type="term" value="F:fucosyltransferase activity"/>
    <property type="evidence" value="ECO:0007669"/>
    <property type="project" value="InterPro"/>
</dbReference>
<keyword evidence="10" id="KW-0472">Membrane</keyword>
<feature type="domain" description="Fucosyltransferase N-terminal" evidence="14">
    <location>
        <begin position="42"/>
        <end position="152"/>
    </location>
</feature>
<dbReference type="GO" id="GO:0032580">
    <property type="term" value="C:Golgi cisterna membrane"/>
    <property type="evidence" value="ECO:0007669"/>
    <property type="project" value="UniProtKB-SubCell"/>
</dbReference>
<evidence type="ECO:0000256" key="2">
    <source>
        <dbReference type="ARBA" id="ARBA00004922"/>
    </source>
</evidence>
<dbReference type="EMBL" id="VVIM01000001">
    <property type="protein sequence ID" value="KAB0805477.1"/>
    <property type="molecule type" value="Genomic_DNA"/>
</dbReference>
<comment type="pathway">
    <text evidence="2">Protein modification; protein glycosylation.</text>
</comment>
<dbReference type="Proteomes" id="UP000327044">
    <property type="component" value="Unassembled WGS sequence"/>
</dbReference>
<keyword evidence="7" id="KW-0735">Signal-anchor</keyword>
<dbReference type="FunFam" id="3.40.50.11660:FF:000006">
    <property type="entry name" value="Alpha-(1,3)-fucosyltransferase C"/>
    <property type="match status" value="1"/>
</dbReference>
<evidence type="ECO:0000256" key="4">
    <source>
        <dbReference type="ARBA" id="ARBA00022676"/>
    </source>
</evidence>
<evidence type="ECO:0000313" key="16">
    <source>
        <dbReference type="Proteomes" id="UP000327044"/>
    </source>
</evidence>
<evidence type="ECO:0000259" key="14">
    <source>
        <dbReference type="Pfam" id="PF17039"/>
    </source>
</evidence>
<evidence type="ECO:0000313" key="15">
    <source>
        <dbReference type="EMBL" id="KAB0805477.1"/>
    </source>
</evidence>
<dbReference type="UniPathway" id="UPA00378"/>
<dbReference type="Gene3D" id="3.40.50.11660">
    <property type="entry name" value="Glycosyl transferase family 10, C-terminal domain"/>
    <property type="match status" value="1"/>
</dbReference>
<keyword evidence="11" id="KW-0325">Glycoprotein</keyword>
<dbReference type="FunCoup" id="A0A5N4B797">
    <property type="interactions" value="27"/>
</dbReference>
<dbReference type="InterPro" id="IPR055270">
    <property type="entry name" value="Glyco_tran_10_C"/>
</dbReference>
<sequence>MRKVRTILLLLAITVIFLTLYKYSLNYMPSHKVEKVTDPIPKSILYWNPFWGRKDYYIGFGAEPFRTCEYKNCFATDNKTFKPTDEFDAIIFHVSTYNPKKDGKPSRRSERQVYIFNNVEAPAYIAPNFAKFNSFYNWSMTYRFDSDIISRHGAFVKDESNNYSLPSVQVIKKKTKLVAWFASHCKTSSKREKLAEEMKKYLPVDIYGKCGTLKCEKARGNKLSSPKCYEMLENTYKFYLSFENSICKDYSTEKLYNVLKKNVVPIVYGAGNYSLSAPPYSVINVADFDTVKQLTDYLMHLDKNMTEYLKYFEWKKKFKIVEVRKGCDICKKLNEPLRKSVYDDLKSWSWGKKGEICKTGKNLPQIVQKLL</sequence>
<evidence type="ECO:0000256" key="12">
    <source>
        <dbReference type="RuleBase" id="RU003832"/>
    </source>
</evidence>
<comment type="similarity">
    <text evidence="3 12">Belongs to the glycosyltransferase 10 family.</text>
</comment>
<dbReference type="InParanoid" id="A0A5N4B797"/>
<dbReference type="SUPFAM" id="SSF53756">
    <property type="entry name" value="UDP-Glycosyltransferase/glycogen phosphorylase"/>
    <property type="match status" value="1"/>
</dbReference>
<dbReference type="EC" id="2.4.1.-" evidence="12"/>
<comment type="subcellular location">
    <subcellularLocation>
        <location evidence="1 12">Golgi apparatus</location>
        <location evidence="1 12">Golgi stack membrane</location>
        <topology evidence="1 12">Single-pass type II membrane protein</topology>
    </subcellularLocation>
</comment>
<keyword evidence="6 12" id="KW-0812">Transmembrane</keyword>
<keyword evidence="4 12" id="KW-0328">Glycosyltransferase</keyword>
<dbReference type="AlphaFoldDB" id="A0A5N4B797"/>
<evidence type="ECO:0000256" key="9">
    <source>
        <dbReference type="ARBA" id="ARBA00023034"/>
    </source>
</evidence>
<evidence type="ECO:0000256" key="1">
    <source>
        <dbReference type="ARBA" id="ARBA00004447"/>
    </source>
</evidence>
<proteinExistence type="inferred from homology"/>
<reference evidence="15 16" key="1">
    <citation type="journal article" date="2018" name="Elife">
        <title>Firefly genomes illuminate parallel origins of bioluminescence in beetles.</title>
        <authorList>
            <person name="Fallon T.R."/>
            <person name="Lower S.E."/>
            <person name="Chang C.H."/>
            <person name="Bessho-Uehara M."/>
            <person name="Martin G.J."/>
            <person name="Bewick A.J."/>
            <person name="Behringer M."/>
            <person name="Debat H.J."/>
            <person name="Wong I."/>
            <person name="Day J.C."/>
            <person name="Suvorov A."/>
            <person name="Silva C.J."/>
            <person name="Stanger-Hall K.F."/>
            <person name="Hall D.W."/>
            <person name="Schmitz R.J."/>
            <person name="Nelson D.R."/>
            <person name="Lewis S.M."/>
            <person name="Shigenobu S."/>
            <person name="Bybee S.M."/>
            <person name="Larracuente A.M."/>
            <person name="Oba Y."/>
            <person name="Weng J.K."/>
        </authorList>
    </citation>
    <scope>NUCLEOTIDE SEQUENCE [LARGE SCALE GENOMIC DNA]</scope>
    <source>
        <strain evidence="15">1611_PpyrPB1</strain>
        <tissue evidence="15">Whole body</tissue>
    </source>
</reference>
<evidence type="ECO:0000256" key="5">
    <source>
        <dbReference type="ARBA" id="ARBA00022679"/>
    </source>
</evidence>
<dbReference type="Pfam" id="PF00852">
    <property type="entry name" value="Glyco_transf_10"/>
    <property type="match status" value="1"/>
</dbReference>
<dbReference type="InterPro" id="IPR038577">
    <property type="entry name" value="GT10-like_C_sf"/>
</dbReference>
<comment type="caution">
    <text evidence="15">The sequence shown here is derived from an EMBL/GenBank/DDBJ whole genome shotgun (WGS) entry which is preliminary data.</text>
</comment>
<evidence type="ECO:0000256" key="8">
    <source>
        <dbReference type="ARBA" id="ARBA00022989"/>
    </source>
</evidence>
<evidence type="ECO:0000256" key="10">
    <source>
        <dbReference type="ARBA" id="ARBA00023136"/>
    </source>
</evidence>
<dbReference type="Pfam" id="PF17039">
    <property type="entry name" value="Glyco_tran_10_N"/>
    <property type="match status" value="1"/>
</dbReference>
<evidence type="ECO:0000259" key="13">
    <source>
        <dbReference type="Pfam" id="PF00852"/>
    </source>
</evidence>
<dbReference type="PANTHER" id="PTHR48438">
    <property type="entry name" value="ALPHA-(1,3)-FUCOSYLTRANSFERASE C-RELATED"/>
    <property type="match status" value="1"/>
</dbReference>
<feature type="domain" description="Fucosyltransferase C-terminal" evidence="13">
    <location>
        <begin position="172"/>
        <end position="348"/>
    </location>
</feature>
<evidence type="ECO:0000256" key="11">
    <source>
        <dbReference type="ARBA" id="ARBA00023180"/>
    </source>
</evidence>
<accession>A0A5N4B797</accession>
<dbReference type="InterPro" id="IPR001503">
    <property type="entry name" value="Glyco_trans_10"/>
</dbReference>
<dbReference type="PANTHER" id="PTHR48438:SF1">
    <property type="entry name" value="ALPHA-(1,3)-FUCOSYLTRANSFERASE C-RELATED"/>
    <property type="match status" value="1"/>
</dbReference>
<keyword evidence="8" id="KW-1133">Transmembrane helix</keyword>
<evidence type="ECO:0000256" key="3">
    <source>
        <dbReference type="ARBA" id="ARBA00008919"/>
    </source>
</evidence>
<keyword evidence="16" id="KW-1185">Reference proteome</keyword>
<dbReference type="InterPro" id="IPR031481">
    <property type="entry name" value="Glyco_tran_10_N"/>
</dbReference>
<name>A0A5N4B797_PHOPY</name>
<evidence type="ECO:0000256" key="6">
    <source>
        <dbReference type="ARBA" id="ARBA00022692"/>
    </source>
</evidence>
<evidence type="ECO:0000256" key="7">
    <source>
        <dbReference type="ARBA" id="ARBA00022968"/>
    </source>
</evidence>
<organism evidence="15 16">
    <name type="scientific">Photinus pyralis</name>
    <name type="common">Common eastern firefly</name>
    <name type="synonym">Lampyris pyralis</name>
    <dbReference type="NCBI Taxonomy" id="7054"/>
    <lineage>
        <taxon>Eukaryota</taxon>
        <taxon>Metazoa</taxon>
        <taxon>Ecdysozoa</taxon>
        <taxon>Arthropoda</taxon>
        <taxon>Hexapoda</taxon>
        <taxon>Insecta</taxon>
        <taxon>Pterygota</taxon>
        <taxon>Neoptera</taxon>
        <taxon>Endopterygota</taxon>
        <taxon>Coleoptera</taxon>
        <taxon>Polyphaga</taxon>
        <taxon>Elateriformia</taxon>
        <taxon>Elateroidea</taxon>
        <taxon>Lampyridae</taxon>
        <taxon>Lampyrinae</taxon>
        <taxon>Photinus</taxon>
    </lineage>
</organism>